<dbReference type="Gene3D" id="1.10.8.1220">
    <property type="match status" value="1"/>
</dbReference>
<dbReference type="GO" id="GO:0005874">
    <property type="term" value="C:microtubule"/>
    <property type="evidence" value="ECO:0007669"/>
    <property type="project" value="UniProtKB-KW"/>
</dbReference>
<dbReference type="Gene3D" id="3.10.490.20">
    <property type="match status" value="1"/>
</dbReference>
<evidence type="ECO:0000313" key="20">
    <source>
        <dbReference type="Proteomes" id="UP001431783"/>
    </source>
</evidence>
<dbReference type="GO" id="GO:0045505">
    <property type="term" value="F:dynein intermediate chain binding"/>
    <property type="evidence" value="ECO:0007669"/>
    <property type="project" value="InterPro"/>
</dbReference>
<dbReference type="InterPro" id="IPR041228">
    <property type="entry name" value="Dynein_C"/>
</dbReference>
<name>A0AAW1VG31_9CUCU</name>
<dbReference type="FunFam" id="1.10.8.720:FF:000005">
    <property type="entry name" value="Dynein axonemal heavy chain 10"/>
    <property type="match status" value="1"/>
</dbReference>
<keyword evidence="3" id="KW-0963">Cytoplasm</keyword>
<dbReference type="GO" id="GO:0008017">
    <property type="term" value="F:microtubule binding"/>
    <property type="evidence" value="ECO:0007669"/>
    <property type="project" value="UniProtKB-ARBA"/>
</dbReference>
<evidence type="ECO:0000256" key="14">
    <source>
        <dbReference type="ARBA" id="ARBA00054075"/>
    </source>
</evidence>
<dbReference type="GO" id="GO:0005524">
    <property type="term" value="F:ATP binding"/>
    <property type="evidence" value="ECO:0007669"/>
    <property type="project" value="UniProtKB-KW"/>
</dbReference>
<dbReference type="GO" id="GO:0051959">
    <property type="term" value="F:dynein light intermediate chain binding"/>
    <property type="evidence" value="ECO:0007669"/>
    <property type="project" value="InterPro"/>
</dbReference>
<evidence type="ECO:0000256" key="6">
    <source>
        <dbReference type="ARBA" id="ARBA00022741"/>
    </source>
</evidence>
<dbReference type="InterPro" id="IPR042219">
    <property type="entry name" value="AAA_lid_11_sf"/>
</dbReference>
<dbReference type="FunFam" id="3.40.50.300:FF:002141">
    <property type="entry name" value="Dynein heavy chain"/>
    <property type="match status" value="1"/>
</dbReference>
<evidence type="ECO:0000256" key="9">
    <source>
        <dbReference type="ARBA" id="ARBA00023054"/>
    </source>
</evidence>
<keyword evidence="10" id="KW-0969">Cilium</keyword>
<dbReference type="FunFam" id="3.40.50.300:FF:000049">
    <property type="entry name" value="Dynein, axonemal, heavy chain 5"/>
    <property type="match status" value="1"/>
</dbReference>
<dbReference type="FunFam" id="1.20.920.20:FF:000001">
    <property type="entry name" value="dynein heavy chain 2, axonemal"/>
    <property type="match status" value="1"/>
</dbReference>
<keyword evidence="12" id="KW-0206">Cytoskeleton</keyword>
<comment type="caution">
    <text evidence="19">The sequence shown here is derived from an EMBL/GenBank/DDBJ whole genome shotgun (WGS) entry which is preliminary data.</text>
</comment>
<evidence type="ECO:0000256" key="16">
    <source>
        <dbReference type="ARBA" id="ARBA00077719"/>
    </source>
</evidence>
<dbReference type="Pfam" id="PF03028">
    <property type="entry name" value="Dynein_heavy"/>
    <property type="match status" value="1"/>
</dbReference>
<dbReference type="EMBL" id="JARQZJ010000127">
    <property type="protein sequence ID" value="KAK9891062.1"/>
    <property type="molecule type" value="Genomic_DNA"/>
</dbReference>
<dbReference type="InterPro" id="IPR027417">
    <property type="entry name" value="P-loop_NTPase"/>
</dbReference>
<dbReference type="Pfam" id="PF12777">
    <property type="entry name" value="MT"/>
    <property type="match status" value="1"/>
</dbReference>
<keyword evidence="11" id="KW-0505">Motor protein</keyword>
<dbReference type="Gene3D" id="1.10.472.130">
    <property type="match status" value="1"/>
</dbReference>
<dbReference type="PANTHER" id="PTHR22878:SF63">
    <property type="entry name" value="DYNEIN AXONEMAL HEAVY CHAIN 10"/>
    <property type="match status" value="1"/>
</dbReference>
<dbReference type="InterPro" id="IPR035706">
    <property type="entry name" value="AAA_9"/>
</dbReference>
<dbReference type="InterPro" id="IPR013594">
    <property type="entry name" value="Dynein_heavy_tail"/>
</dbReference>
<comment type="subcellular location">
    <subcellularLocation>
        <location evidence="1">Cytoplasm</location>
        <location evidence="1">Cytoskeleton</location>
        <location evidence="1">Cilium axoneme</location>
    </subcellularLocation>
</comment>
<keyword evidence="4" id="KW-0493">Microtubule</keyword>
<dbReference type="FunFam" id="1.20.1270.280:FF:000005">
    <property type="entry name" value="Dynein axonemal heavy chain 10"/>
    <property type="match status" value="1"/>
</dbReference>
<dbReference type="InterPro" id="IPR024743">
    <property type="entry name" value="Dynein_HC_stalk"/>
</dbReference>
<dbReference type="InterPro" id="IPR043157">
    <property type="entry name" value="Dynein_AAA1S"/>
</dbReference>
<evidence type="ECO:0000259" key="18">
    <source>
        <dbReference type="SMART" id="SM00382"/>
    </source>
</evidence>
<dbReference type="FunFam" id="3.40.50.300:FF:001855">
    <property type="entry name" value="Dynein axonemal heavy chain 10"/>
    <property type="match status" value="1"/>
</dbReference>
<dbReference type="Pfam" id="PF08385">
    <property type="entry name" value="DHC_N1"/>
    <property type="match status" value="1"/>
</dbReference>
<keyword evidence="6" id="KW-0547">Nucleotide-binding</keyword>
<dbReference type="Gene3D" id="1.10.8.720">
    <property type="entry name" value="Region D6 of dynein motor"/>
    <property type="match status" value="1"/>
</dbReference>
<dbReference type="Pfam" id="PF18199">
    <property type="entry name" value="Dynein_C"/>
    <property type="match status" value="1"/>
</dbReference>
<dbReference type="FunFam" id="3.20.180.20:FF:000001">
    <property type="entry name" value="Dynein axonemal heavy chain 5"/>
    <property type="match status" value="1"/>
</dbReference>
<organism evidence="19 20">
    <name type="scientific">Henosepilachna vigintioctopunctata</name>
    <dbReference type="NCBI Taxonomy" id="420089"/>
    <lineage>
        <taxon>Eukaryota</taxon>
        <taxon>Metazoa</taxon>
        <taxon>Ecdysozoa</taxon>
        <taxon>Arthropoda</taxon>
        <taxon>Hexapoda</taxon>
        <taxon>Insecta</taxon>
        <taxon>Pterygota</taxon>
        <taxon>Neoptera</taxon>
        <taxon>Endopterygota</taxon>
        <taxon>Coleoptera</taxon>
        <taxon>Polyphaga</taxon>
        <taxon>Cucujiformia</taxon>
        <taxon>Coccinelloidea</taxon>
        <taxon>Coccinellidae</taxon>
        <taxon>Epilachninae</taxon>
        <taxon>Epilachnini</taxon>
        <taxon>Henosepilachna</taxon>
    </lineage>
</organism>
<evidence type="ECO:0000256" key="10">
    <source>
        <dbReference type="ARBA" id="ARBA00023069"/>
    </source>
</evidence>
<evidence type="ECO:0000256" key="4">
    <source>
        <dbReference type="ARBA" id="ARBA00022701"/>
    </source>
</evidence>
<dbReference type="Gene3D" id="6.10.140.1060">
    <property type="match status" value="1"/>
</dbReference>
<dbReference type="Gene3D" id="1.10.8.710">
    <property type="match status" value="1"/>
</dbReference>
<dbReference type="Gene3D" id="1.20.58.1120">
    <property type="match status" value="1"/>
</dbReference>
<dbReference type="GO" id="GO:0036156">
    <property type="term" value="C:inner dynein arm"/>
    <property type="evidence" value="ECO:0007669"/>
    <property type="project" value="UniProtKB-ARBA"/>
</dbReference>
<dbReference type="Gene3D" id="1.10.287.2620">
    <property type="match status" value="1"/>
</dbReference>
<feature type="domain" description="AAA+ ATPase" evidence="18">
    <location>
        <begin position="1934"/>
        <end position="2070"/>
    </location>
</feature>
<proteinExistence type="inferred from homology"/>
<evidence type="ECO:0000256" key="3">
    <source>
        <dbReference type="ARBA" id="ARBA00022490"/>
    </source>
</evidence>
<dbReference type="Pfam" id="PF17852">
    <property type="entry name" value="Dynein_AAA_lid"/>
    <property type="match status" value="1"/>
</dbReference>
<dbReference type="Gene3D" id="1.20.1270.280">
    <property type="match status" value="1"/>
</dbReference>
<dbReference type="Pfam" id="PF12781">
    <property type="entry name" value="AAA_9"/>
    <property type="match status" value="1"/>
</dbReference>
<dbReference type="InterPro" id="IPR041658">
    <property type="entry name" value="AAA_lid_11"/>
</dbReference>
<dbReference type="FunFam" id="1.20.140.100:FF:000013">
    <property type="entry name" value="Dynein heavy chain 10, axonemal"/>
    <property type="match status" value="1"/>
</dbReference>
<feature type="coiled-coil region" evidence="17">
    <location>
        <begin position="3405"/>
        <end position="3502"/>
    </location>
</feature>
<protein>
    <recommendedName>
        <fullName evidence="16">Dynein-1, subspecies f</fullName>
    </recommendedName>
</protein>
<dbReference type="Pfam" id="PF18198">
    <property type="entry name" value="AAA_lid_11"/>
    <property type="match status" value="1"/>
</dbReference>
<dbReference type="Gene3D" id="3.20.180.20">
    <property type="entry name" value="Dynein heavy chain, N-terminal domain 2"/>
    <property type="match status" value="1"/>
</dbReference>
<dbReference type="InterPro" id="IPR035699">
    <property type="entry name" value="AAA_6"/>
</dbReference>
<comment type="subunit">
    <text evidence="15">The I1 inner arm complex (also known as the f dynein complex) is a two-headed isoform composed of two heavy chains (1-alpha and 1-beta), three intermediate chains and three light chains. I1 occupies a specific position proximal to the first radial spoke and repeats every 96 nm along the length of the axoneme.</text>
</comment>
<evidence type="ECO:0000256" key="8">
    <source>
        <dbReference type="ARBA" id="ARBA00023017"/>
    </source>
</evidence>
<dbReference type="GO" id="GO:0036159">
    <property type="term" value="P:inner dynein arm assembly"/>
    <property type="evidence" value="ECO:0007669"/>
    <property type="project" value="UniProtKB-ARBA"/>
</dbReference>
<dbReference type="InterPro" id="IPR003593">
    <property type="entry name" value="AAA+_ATPase"/>
</dbReference>
<dbReference type="FunFam" id="1.10.8.1220:FF:000001">
    <property type="entry name" value="Dynein axonemal heavy chain 5"/>
    <property type="match status" value="1"/>
</dbReference>
<keyword evidence="20" id="KW-1185">Reference proteome</keyword>
<dbReference type="Pfam" id="PF08393">
    <property type="entry name" value="DHC_N2"/>
    <property type="match status" value="1"/>
</dbReference>
<dbReference type="PANTHER" id="PTHR22878">
    <property type="entry name" value="DYNEIN HEAVY CHAIN 6, AXONEMAL-LIKE-RELATED"/>
    <property type="match status" value="1"/>
</dbReference>
<dbReference type="Pfam" id="PF12780">
    <property type="entry name" value="AAA_8"/>
    <property type="match status" value="1"/>
</dbReference>
<keyword evidence="8" id="KW-0243">Dynein</keyword>
<accession>A0AAW1VG31</accession>
<dbReference type="FunFam" id="1.20.58.1120:FF:000008">
    <property type="entry name" value="Dynein heavy chain 10, axonemal"/>
    <property type="match status" value="1"/>
</dbReference>
<dbReference type="InterPro" id="IPR026983">
    <property type="entry name" value="DHC"/>
</dbReference>
<reference evidence="19 20" key="1">
    <citation type="submission" date="2023-03" db="EMBL/GenBank/DDBJ databases">
        <title>Genome insight into feeding habits of ladybird beetles.</title>
        <authorList>
            <person name="Li H.-S."/>
            <person name="Huang Y.-H."/>
            <person name="Pang H."/>
        </authorList>
    </citation>
    <scope>NUCLEOTIDE SEQUENCE [LARGE SCALE GENOMIC DNA]</scope>
    <source>
        <strain evidence="19">SYSU_2023b</strain>
        <tissue evidence="19">Whole body</tissue>
    </source>
</reference>
<dbReference type="InterPro" id="IPR041466">
    <property type="entry name" value="Dynein_AAA5_ext"/>
</dbReference>
<feature type="domain" description="AAA+ ATPase" evidence="18">
    <location>
        <begin position="2565"/>
        <end position="2982"/>
    </location>
</feature>
<dbReference type="GO" id="GO:0008569">
    <property type="term" value="F:minus-end-directed microtubule motor activity"/>
    <property type="evidence" value="ECO:0007669"/>
    <property type="project" value="InterPro"/>
</dbReference>
<dbReference type="FunFam" id="1.10.8.710:FF:000002">
    <property type="entry name" value="dynein heavy chain 17, axonemal"/>
    <property type="match status" value="1"/>
</dbReference>
<evidence type="ECO:0000313" key="19">
    <source>
        <dbReference type="EMBL" id="KAK9891062.1"/>
    </source>
</evidence>
<dbReference type="InterPro" id="IPR004273">
    <property type="entry name" value="Dynein_heavy_D6_P-loop"/>
</dbReference>
<dbReference type="InterPro" id="IPR042228">
    <property type="entry name" value="Dynein_linker_3"/>
</dbReference>
<feature type="coiled-coil region" evidence="17">
    <location>
        <begin position="3199"/>
        <end position="3233"/>
    </location>
</feature>
<dbReference type="InterPro" id="IPR024317">
    <property type="entry name" value="Dynein_heavy_chain_D4_dom"/>
</dbReference>
<dbReference type="Pfam" id="PF12775">
    <property type="entry name" value="AAA_7"/>
    <property type="match status" value="1"/>
</dbReference>
<evidence type="ECO:0000256" key="11">
    <source>
        <dbReference type="ARBA" id="ARBA00023175"/>
    </source>
</evidence>
<evidence type="ECO:0000256" key="12">
    <source>
        <dbReference type="ARBA" id="ARBA00023212"/>
    </source>
</evidence>
<dbReference type="InterPro" id="IPR042222">
    <property type="entry name" value="Dynein_2_N"/>
</dbReference>
<evidence type="ECO:0000256" key="7">
    <source>
        <dbReference type="ARBA" id="ARBA00022840"/>
    </source>
</evidence>
<dbReference type="Proteomes" id="UP001431783">
    <property type="component" value="Unassembled WGS sequence"/>
</dbReference>
<dbReference type="FunFam" id="3.40.50.300:FF:000153">
    <property type="entry name" value="Dynein axonemal heavy chain 1"/>
    <property type="match status" value="1"/>
</dbReference>
<evidence type="ECO:0000256" key="15">
    <source>
        <dbReference type="ARBA" id="ARBA00063032"/>
    </source>
</evidence>
<dbReference type="GO" id="GO:0060294">
    <property type="term" value="P:cilium movement involved in cell motility"/>
    <property type="evidence" value="ECO:0007669"/>
    <property type="project" value="UniProtKB-ARBA"/>
</dbReference>
<comment type="function">
    <text evidence="14">Force generating protein of eukaryotic cilia and flagella. Produces force towards the minus ends of microtubules. Dynein has ATPase activity; the force-producing power stroke is thought to occur on release of ADP. Required for assembly of the I1 inner arm complex and its targeting to the appropriate axoneme location. Also required for phototaxis.</text>
</comment>
<dbReference type="SMART" id="SM00382">
    <property type="entry name" value="AAA"/>
    <property type="match status" value="3"/>
</dbReference>
<feature type="domain" description="AAA+ ATPase" evidence="18">
    <location>
        <begin position="2212"/>
        <end position="2338"/>
    </location>
</feature>
<evidence type="ECO:0000256" key="1">
    <source>
        <dbReference type="ARBA" id="ARBA00004430"/>
    </source>
</evidence>
<evidence type="ECO:0000256" key="17">
    <source>
        <dbReference type="SAM" id="Coils"/>
    </source>
</evidence>
<dbReference type="Gene3D" id="1.20.140.100">
    <property type="entry name" value="Dynein heavy chain, N-terminal domain 2"/>
    <property type="match status" value="1"/>
</dbReference>
<dbReference type="GO" id="GO:0097729">
    <property type="term" value="C:9+2 motile cilium"/>
    <property type="evidence" value="ECO:0007669"/>
    <property type="project" value="UniProtKB-ARBA"/>
</dbReference>
<dbReference type="Gene3D" id="1.20.920.20">
    <property type="match status" value="1"/>
</dbReference>
<dbReference type="InterPro" id="IPR041589">
    <property type="entry name" value="DNAH3_AAA_lid_1"/>
</dbReference>
<evidence type="ECO:0000256" key="5">
    <source>
        <dbReference type="ARBA" id="ARBA00022737"/>
    </source>
</evidence>
<evidence type="ECO:0000256" key="13">
    <source>
        <dbReference type="ARBA" id="ARBA00023273"/>
    </source>
</evidence>
<keyword evidence="5" id="KW-0677">Repeat</keyword>
<keyword evidence="7" id="KW-0067">ATP-binding</keyword>
<dbReference type="SUPFAM" id="SSF52540">
    <property type="entry name" value="P-loop containing nucleoside triphosphate hydrolases"/>
    <property type="match status" value="4"/>
</dbReference>
<evidence type="ECO:0000256" key="2">
    <source>
        <dbReference type="ARBA" id="ARBA00008887"/>
    </source>
</evidence>
<dbReference type="Pfam" id="PF12774">
    <property type="entry name" value="AAA_6"/>
    <property type="match status" value="1"/>
</dbReference>
<dbReference type="Gene3D" id="3.40.50.300">
    <property type="entry name" value="P-loop containing nucleotide triphosphate hydrolases"/>
    <property type="match status" value="5"/>
</dbReference>
<gene>
    <name evidence="19" type="ORF">WA026_013388</name>
</gene>
<dbReference type="FunFam" id="3.40.50.300:FF:000063">
    <property type="entry name" value="dynein heavy chain 6, axonemal"/>
    <property type="match status" value="1"/>
</dbReference>
<dbReference type="InterPro" id="IPR043160">
    <property type="entry name" value="Dynein_C_barrel"/>
</dbReference>
<dbReference type="FunFam" id="3.10.490.20:FF:000006">
    <property type="entry name" value="Dynein axonemal heavy chain 10"/>
    <property type="match status" value="1"/>
</dbReference>
<dbReference type="CDD" id="cd00009">
    <property type="entry name" value="AAA"/>
    <property type="match status" value="1"/>
</dbReference>
<dbReference type="FunFam" id="1.10.287.2620:FF:000002">
    <property type="entry name" value="Dynein heavy chain 2, axonemal"/>
    <property type="match status" value="1"/>
</dbReference>
<keyword evidence="13" id="KW-0966">Cell projection</keyword>
<sequence>MNIRLINKTVTEYVLHGKFGRIDEALDPHCNKRFLYFYRKTEEAVPMYDCEEDAEAEMSIIFAIGICKGNFLVDANHIMKYLYQPLFDGYFQEPMVKRVTAKVDDEGGEAYRVSISTFEATDLRRPSDYRRMSLSVKKARDKNQLTQIIVGGENIADSTNTPIKAELITEVTSFADSVVWAIEHIEDEIDLPMSHFPEVLSSNKTDEEILQEPDIADALEAVVMEWERHILKVIEGLDNKKPDGPGPIAEYTYWHEREAALSVMVEQLKKPTFVRVSKLLEKLKSPIIDAFIHYQLDLKKNYIQARDNVKFLYTILRYLNVVTNCQDFATVRDVLMELMDGLQLIWVLSRYYCTDEKMVPFMERIVWCLKNKVRNALNTEFLFRNPIYEIRSQTENAKQMLEMWKTAYMTIRQKIEDSGKGQRWEFDKVKLFSESDYMAKVCGDLRDVAVAMYHFYNIFGPELRSIVVDPQRIDSVSKRVEKLVIQIENTDFDIFKESHKENWDQVMDHFYHEVRKLDMEAVNFIDQSFKILRSSEIALDMLIKFKHMETRQVILDRLMSKFDVILDQFVKEVLEVDNVFTRNRRHPILCRNLPPKGGAIYWVRLMFYKLKKMIMKFQDVPELVTSKLKNDAFQSYLKVSKALMAFEQSKFDQWREDCSASVEKAMQMDILKVSSLLFKRGLDDDLKITDQKSSKQSTSVQKPVRDSVVQSSSAPKGLKFSVVASTLKWLMSAKTTNILMDKMKSLKTLTWHEVMGDKIMVEQRLEFSLNFDWELFNYIKEGIFMEYFGYVLPTDIRMVAIQKDRLQTDVQSVIDMLEAYSEVTSKLTPPQMNLLKEELKEVELYIQQGISRINWRSLGIADYSKNCITKINNLKTLFMQIEYMEGDINKRIKKLASFNLFDYVTYEENPTRLPCKQFFNSVVELRTERLNDMINIYHTFGPLLVKVEYLVLKTNTGMAPQMAAYYRYWENEIFQNLITMVVRNLETFMSKLTQKSILFQVDAVVQQPEVVLYPTAPEIYNTVVRNAKDFLDTLKSFTRWMDRMCKLCNPVKVSKMDDYMYTFYDDIIKIADINDIVVKLQETAHKIIYQVHKYVQKWRRYKSLWSFDKETTCAAWLTRHNLLEDFDEKFTFYNNIRIKMDEQQQLIPIGSLQLNLQPLLIEIKKHALEWKMTLGRQLEERTFANMMEMKSDIDELRIIVNQHIKGLEKFKSVMHSIGVITKRNVHAELEYLNFQETYRSLKQHSIPYDPEHEALAYQLEKDWKSLFISALYREQRLETTKDKFAQITLAEIADYCSILADFVKKFDEEGPGAVGEDLDRGMTLMEEYDRLFSELEERRQELLQAEKLFDIPLADYSEYLRAKVVFDGLELIYRIYKNQKHAREVWGKTLWANLNPQALVDGMENFVKDFKKLPKAVKILPVGMTLENKMKMFKNSVPLMVSLKNEALRERHWKQLMAKTGIEFDMAPDRFTLDNMFSMELHRYQDIAEEIINNAIKELAIEKGVKEIVDTWATMTFIIVKHIKGTEDRGYLLGPVDEIMQVLEDNSMNLQSMAGSQFVGPFLSIVQKWEKNLSVIGEVIDEWLQLQRKWLYLEGIFIGGDIRVQLPEEARKFDEIDKSFKKIMAESAKKPLVVDCCLASGRLAELQMLSLGLDKCQKSLNDYLDSKRRRFPRFYFISTEELLSILGSSDPYCVQDHMIKMFDNIKSLRIAPDSQDRLVASAMISAEGEIMEFRTAVFVAGKVEDWMNDVLNEMRRSNRYITKAGIYYYGKVRRPRVEWMLDFLGMVCLAGSQVWWTAEVENVFAKIKKGNKNAMKEYLNQLNGQLDEIVVSVRANLTANTRSKMRTIAIIEVHARDIIEGFVRDSVTDAQEFEWESQLRFYWVNHLDNLYVNQCTGSFEYGYEYMGLNGRLVITALTDRIYLTITQALIMHMGGAPAGPAGTGKTETTKDLAKALALLCIVTNCGEGMDFKAIGTTLAGLVQCGAWGCFDEFNRIDISVLSVISTQLQTIRSALMNKVDKFMFEGHEIFLDPKVGIFITMNPGYAGRTELPESVKALFRPVVCIVPDMEMICLISLFSDGFLEAKVLAKKMTVLYKLAREQLSKQFHYDWGLRALNAVLRMAGVLKRASPDIKEALVLMRALRDMNHPKFVFDDVPLFLGLIRDLFPGMDCPRVGYPEFNASVENALGRKGYIILPYQVDKVVQLYETMMTRHSTMLVGPTGGGKSVVIHTLADAQTLMGLPTKIYTLNPKACSVIELYGILDPSTRDWVDGLLSNIFREMNKPTEKQERRYILFDGDVDALWIENMNSVMDDNKLLTLANGERIRLQTPICALLFEVGDLQYASPATVSRAGMVYVDPKNLGYQPYWDRWVKTRTHPPDFECYQELYERYVPELLAYVIEGTLANRQVAPLKTVIPQTGLNMVKQLCFVIDAILPQPAEDTRNPEEPADTDAIEAVFVTSLYNSVGAALLVDGRNDFDEFMKGLCSMLKAEDSKESPCDIRKMPTMFPTFYDYYLDLDQRKWIAWDWLVTEYIHDPERRFAEILVPTVDTVKTTYSLRLMNKVKRPIILVGETGTSKTAIIQDFLRNLDSEIYIVMNINFSSRTTSLDVQKNLESSVEKRTKEIYGPPMGKKLICFIDDMNMPQVDQYGTQQPIALLKLLFELGGFYDRGKDLNWKSLKDIFYFASMGVAGGGRNVVDPRFMSMFTVYNLIFPTSETLHHIYSSILTGHLKPFQPEVQVADKLITMTVNLYNITISQLPPTPKKFHYIFNMRDLSRIVSGMCMTKPHLYTTVPQIVRVWRNEFTRVICDRLINEIDQEIMRNHIIKQIQNEFPPPVKEAQVIPEDEDEDFVFNPEEEKPEDEAEEEIIDVMEYSMRDPLLFGDYRNAISEDDPRCYEDLLDYEAIYFLFQEILEEYNEVNEKLPIVLFDDALEHLTRIHRSLRLQKGHVMLVGVGGSGKLSLTRLAAYTAGCELFTITLCRGYNETMFREDLKVLYNKLGVDNKPTVFYFADAQIVEDGFLEFINNILMIGIVPSLFSDEDKDAIIAGCRNAASKAGYGVAKDNVWQYFINTCSDNLHVVLSMSPSGEILSKRCRSFPGLVNNTTIDWIFPWPIQALFAVASVFLKENPRIPEDFRSTIIEHVVNAHTDIIQFSADYELRLRRKNYVTPKHYLDFIQTYIRLLDEKNAFIDSQCDRLQSGMSKIEEASGELEILNQRLEKQKVIVTQATSECEAMLAEIDVGTKKATEKKNVASVRSVEIEEQAKIISIEQAEAEEILAEAMPALVAARLALEDLDKSDITEIRSFASPPEAVQIVCECVAIVRGYKEINWKTAKGMMADPNFLKTLQEMDVNNITQAQQRAVKAHMKKSSKLNDMASVSKAGFGLLKFVLAVLDYCAVYREVKPKKEKVEELQREYDTAKKNLEKLYNEIAKLEEDLAKLNEKYETAMKRRLELQEETDIMMRRLIAADKLITGLSSEKARWTEDLKELHLEKERLIGNCLLSSGFLTYCGPFTYEYRRDIVYVNWQNSIIEREIPLTQPYKIERNLSTDVEVSGWNSEGLPPDELSVQNGILTLKCSRFPLCIDPQQQALNWIKRKEEQFNLKILSFSDSDFLKHLDMAIKYGSPVIFQDVDDYIDPVATNVISKNIKNMGGRLFVELGDKEVDWDPNFRLYMTTKFANPIFNPAVYAVSSVINYTVTLSGLEDQLLSVVVRNERPDLEEQRENLISETSVNKSLLQQLEDSLLRELSTTTGNMLDNVELVETLENTKSKASEVIEKLKLAVETAKDIDRLRDGYRSVAKRGAILFFVMADMATVNAMYQYSLGSYLEVFAYSLRKALPHTILLKRLGNIINTLTKNVYDYGCTGIFEKHKLLYSFQMTTKLEQHEDNISQAELEFFIKGCVSLEKSERQCPDPFITPQGWEDIMKLSTDFEKFSTLPGDITRDLDDWKEWYNLDAPETVPFPSGYSDKINAFQKLLILRCFRIDRVFRSVGDYITEIMGEEYIMPPVVSFDNIYEQSNPTTPVIFILSPGSDPTAELMKLADRYGFGGGKFRYLSLGQGQEQIAVGLLDTAISRGLWLMYQNCHLLLAFIKQLEKHLERMTKPHPDFRLWLTTDPVNTFPIGMLQRSLKVVTEPPNGLKLNLRNTYFKMRPQTLNTCSHEMYKPLVYVLAFFHAVVQERRKYDKIGWNICYDFNESDFNVCVTILDTYLTKAKNLKDVRIPWGSLKYLIGEVMYGGRVIDDFDRRIVAVYMDEYMGDFLFDKFQPFHFYHDESVDYFIPPKGIKEDYIAFIDELPLTNSPEVFGLHPNAEIGYYTQATKEMWRILIELQPQTATSGEGISREEFIENVANDVLKKIPEEYEIWKVRRAFQRVMSPTIIVLLQELERFNKLISAMRRTLRQLQKALAGEIGMDSVLDNVAYSLFNGQLPEAWRKLTPATCKSLGGWIEHFEARQAQYFQWSSTGEPPVLWISGLHIPETYLAALVQIACRVHNWPLDRSTLYTYVTQFLNPSEITMRPPTGNCFVHGLFLEGAGWDVENGCLRKSHPKILVEKLPVLSVIPIEAHRLKLQNTLKTPVYTTSQRRNAMGVGLVFEADLFTTEHISHWILQGVSLMLNTD</sequence>
<dbReference type="InterPro" id="IPR013602">
    <property type="entry name" value="Dynein_heavy_linker"/>
</dbReference>
<dbReference type="Pfam" id="PF17857">
    <property type="entry name" value="AAA_lid_1"/>
    <property type="match status" value="1"/>
</dbReference>
<keyword evidence="9 17" id="KW-0175">Coiled coil</keyword>
<comment type="similarity">
    <text evidence="2">Belongs to the dynein heavy chain family.</text>
</comment>
<dbReference type="Gene3D" id="1.20.920.30">
    <property type="match status" value="1"/>
</dbReference>